<dbReference type="GO" id="GO:0016772">
    <property type="term" value="F:transferase activity, transferring phosphorus-containing groups"/>
    <property type="evidence" value="ECO:0007669"/>
    <property type="project" value="InterPro"/>
</dbReference>
<feature type="domain" description="PEP-utilising enzyme mobile" evidence="2">
    <location>
        <begin position="420"/>
        <end position="486"/>
    </location>
</feature>
<accession>A0A1H3PGQ6</accession>
<dbReference type="InterPro" id="IPR036637">
    <property type="entry name" value="Phosphohistidine_dom_sf"/>
</dbReference>
<dbReference type="InterPro" id="IPR008279">
    <property type="entry name" value="PEP-util_enz_mobile_dom"/>
</dbReference>
<evidence type="ECO:0000256" key="1">
    <source>
        <dbReference type="SAM" id="MobiDB-lite"/>
    </source>
</evidence>
<dbReference type="EMBL" id="FNON01000008">
    <property type="protein sequence ID" value="SDZ00168.1"/>
    <property type="molecule type" value="Genomic_DNA"/>
</dbReference>
<feature type="region of interest" description="Disordered" evidence="1">
    <location>
        <begin position="389"/>
        <end position="408"/>
    </location>
</feature>
<dbReference type="Proteomes" id="UP000199515">
    <property type="component" value="Unassembled WGS sequence"/>
</dbReference>
<dbReference type="STRING" id="589385.SAMN05421504_108203"/>
<keyword evidence="4" id="KW-1185">Reference proteome</keyword>
<organism evidence="3 4">
    <name type="scientific">Amycolatopsis xylanica</name>
    <dbReference type="NCBI Taxonomy" id="589385"/>
    <lineage>
        <taxon>Bacteria</taxon>
        <taxon>Bacillati</taxon>
        <taxon>Actinomycetota</taxon>
        <taxon>Actinomycetes</taxon>
        <taxon>Pseudonocardiales</taxon>
        <taxon>Pseudonocardiaceae</taxon>
        <taxon>Amycolatopsis</taxon>
    </lineage>
</organism>
<dbReference type="Gene3D" id="3.50.30.10">
    <property type="entry name" value="Phosphohistidine domain"/>
    <property type="match status" value="1"/>
</dbReference>
<reference evidence="3 4" key="1">
    <citation type="submission" date="2016-10" db="EMBL/GenBank/DDBJ databases">
        <authorList>
            <person name="de Groot N.N."/>
        </authorList>
    </citation>
    <scope>NUCLEOTIDE SEQUENCE [LARGE SCALE GENOMIC DNA]</scope>
    <source>
        <strain evidence="3 4">CPCC 202699</strain>
    </source>
</reference>
<dbReference type="SUPFAM" id="SSF52009">
    <property type="entry name" value="Phosphohistidine domain"/>
    <property type="match status" value="1"/>
</dbReference>
<name>A0A1H3PGQ6_9PSEU</name>
<dbReference type="OrthoDB" id="9765468at2"/>
<dbReference type="Pfam" id="PF00391">
    <property type="entry name" value="PEP-utilizers"/>
    <property type="match status" value="1"/>
</dbReference>
<protein>
    <submittedName>
        <fullName evidence="3">PEP-utilising enzyme, mobile domain</fullName>
    </submittedName>
</protein>
<evidence type="ECO:0000259" key="2">
    <source>
        <dbReference type="Pfam" id="PF00391"/>
    </source>
</evidence>
<evidence type="ECO:0000313" key="4">
    <source>
        <dbReference type="Proteomes" id="UP000199515"/>
    </source>
</evidence>
<evidence type="ECO:0000313" key="3">
    <source>
        <dbReference type="EMBL" id="SDZ00168.1"/>
    </source>
</evidence>
<dbReference type="RefSeq" id="WP_091295596.1">
    <property type="nucleotide sequence ID" value="NZ_FNON01000008.1"/>
</dbReference>
<proteinExistence type="predicted"/>
<dbReference type="AlphaFoldDB" id="A0A1H3PGQ6"/>
<gene>
    <name evidence="3" type="ORF">SAMN05421504_108203</name>
</gene>
<sequence>MTTLPGFSLDTPPTDRHTIHSGHNFREVAPELISPLAWSIIGAGMEQGFRGAAQKFGRERPRGARPYYVSYFGFRPFFNMTTIERLADELPLVDPEDIWELLLGGPAPDVKREKRPSQLHRWSRLRGGLSFLGSNADAFGKAQADLAAAENATLDAIDSGSAWQNGVACEKAIQAGRSAWALHIRTTCVAYVAASAAKRILRLQYDEDTALELLRASAHRDDDGQGASARAGLLTVDLDRLNNYEVADGTSAFGRFTSASLSSAASLLRASPAPARSAVVPDHVGVPLGTALGPLYERVIKFMGLALGERERSKEVGLRALHCTRVLLDHGAFGTDLEEASLLGVDELRSATAVERKRLAAMRSEELEAAAALDYPVDLQHQPRGLTEARRTKRHGGGSGNALAPGWAEGTLVRESDGEEGRIVVGDRVDGNYVLAVLPDGVVSKYGSVLSHVAIVCRELGIPFVAGVSVPPEDLGSHAIVDGWTGAVTVTPKTVAS</sequence>